<feature type="compositionally biased region" description="Polar residues" evidence="1">
    <location>
        <begin position="774"/>
        <end position="806"/>
    </location>
</feature>
<evidence type="ECO:0000313" key="2">
    <source>
        <dbReference type="EMBL" id="KAF1955163.1"/>
    </source>
</evidence>
<evidence type="ECO:0000313" key="3">
    <source>
        <dbReference type="Proteomes" id="UP000800035"/>
    </source>
</evidence>
<protein>
    <submittedName>
        <fullName evidence="2">Uncharacterized protein</fullName>
    </submittedName>
</protein>
<keyword evidence="3" id="KW-1185">Reference proteome</keyword>
<proteinExistence type="predicted"/>
<name>A0A6A5TQG3_9PLEO</name>
<feature type="region of interest" description="Disordered" evidence="1">
    <location>
        <begin position="198"/>
        <end position="243"/>
    </location>
</feature>
<dbReference type="AlphaFoldDB" id="A0A6A5TQG3"/>
<evidence type="ECO:0000256" key="1">
    <source>
        <dbReference type="SAM" id="MobiDB-lite"/>
    </source>
</evidence>
<feature type="compositionally biased region" description="Low complexity" evidence="1">
    <location>
        <begin position="212"/>
        <end position="229"/>
    </location>
</feature>
<feature type="region of interest" description="Disordered" evidence="1">
    <location>
        <begin position="1"/>
        <end position="101"/>
    </location>
</feature>
<dbReference type="OrthoDB" id="309640at2759"/>
<dbReference type="EMBL" id="ML976995">
    <property type="protein sequence ID" value="KAF1955163.1"/>
    <property type="molecule type" value="Genomic_DNA"/>
</dbReference>
<feature type="compositionally biased region" description="Basic residues" evidence="1">
    <location>
        <begin position="62"/>
        <end position="71"/>
    </location>
</feature>
<organism evidence="2 3">
    <name type="scientific">Byssothecium circinans</name>
    <dbReference type="NCBI Taxonomy" id="147558"/>
    <lineage>
        <taxon>Eukaryota</taxon>
        <taxon>Fungi</taxon>
        <taxon>Dikarya</taxon>
        <taxon>Ascomycota</taxon>
        <taxon>Pezizomycotina</taxon>
        <taxon>Dothideomycetes</taxon>
        <taxon>Pleosporomycetidae</taxon>
        <taxon>Pleosporales</taxon>
        <taxon>Massarineae</taxon>
        <taxon>Massarinaceae</taxon>
        <taxon>Byssothecium</taxon>
    </lineage>
</organism>
<feature type="compositionally biased region" description="Polar residues" evidence="1">
    <location>
        <begin position="22"/>
        <end position="35"/>
    </location>
</feature>
<reference evidence="2" key="1">
    <citation type="journal article" date="2020" name="Stud. Mycol.">
        <title>101 Dothideomycetes genomes: a test case for predicting lifestyles and emergence of pathogens.</title>
        <authorList>
            <person name="Haridas S."/>
            <person name="Albert R."/>
            <person name="Binder M."/>
            <person name="Bloem J."/>
            <person name="Labutti K."/>
            <person name="Salamov A."/>
            <person name="Andreopoulos B."/>
            <person name="Baker S."/>
            <person name="Barry K."/>
            <person name="Bills G."/>
            <person name="Bluhm B."/>
            <person name="Cannon C."/>
            <person name="Castanera R."/>
            <person name="Culley D."/>
            <person name="Daum C."/>
            <person name="Ezra D."/>
            <person name="Gonzalez J."/>
            <person name="Henrissat B."/>
            <person name="Kuo A."/>
            <person name="Liang C."/>
            <person name="Lipzen A."/>
            <person name="Lutzoni F."/>
            <person name="Magnuson J."/>
            <person name="Mondo S."/>
            <person name="Nolan M."/>
            <person name="Ohm R."/>
            <person name="Pangilinan J."/>
            <person name="Park H.-J."/>
            <person name="Ramirez L."/>
            <person name="Alfaro M."/>
            <person name="Sun H."/>
            <person name="Tritt A."/>
            <person name="Yoshinaga Y."/>
            <person name="Zwiers L.-H."/>
            <person name="Turgeon B."/>
            <person name="Goodwin S."/>
            <person name="Spatafora J."/>
            <person name="Crous P."/>
            <person name="Grigoriev I."/>
        </authorList>
    </citation>
    <scope>NUCLEOTIDE SEQUENCE</scope>
    <source>
        <strain evidence="2">CBS 675.92</strain>
    </source>
</reference>
<feature type="compositionally biased region" description="Basic and acidic residues" evidence="1">
    <location>
        <begin position="850"/>
        <end position="864"/>
    </location>
</feature>
<feature type="region of interest" description="Disordered" evidence="1">
    <location>
        <begin position="753"/>
        <end position="864"/>
    </location>
</feature>
<dbReference type="Proteomes" id="UP000800035">
    <property type="component" value="Unassembled WGS sequence"/>
</dbReference>
<feature type="compositionally biased region" description="Polar residues" evidence="1">
    <location>
        <begin position="84"/>
        <end position="93"/>
    </location>
</feature>
<gene>
    <name evidence="2" type="ORF">CC80DRAFT_505532</name>
</gene>
<accession>A0A6A5TQG3</accession>
<sequence>MLDWIIRTIGGGTRTPGDTRSDQSFNKARQPSTPINKRKVRSEGDPNAGGFSYDPEAEVREQKRRKRRSGHVGKVIRTARKGQRVSTRSSTSPELPYQDPKVDPIVAHTKREIVTNTVKSLYDDLVPALQRSSGILCLAHDPDIYPSLEHPHLVDARQHLEDAVLEYGHAYEIGGFQLAGKDPSSVAEFAASSPVALSEGGQLLNPTPPQYGTTPASTPPTSLLGSTPTKAPGKTTPLKVGPGAMPLKSQIGPNKTALADLVGLLPSNLSQPRSNIEPMAGEESAPMTPDMQAWSVQPVQHAHAYLRGNNNNRTNAAKSIRKALPEPTHSYFDAEVHDAYWQIQAKMSAFTRRWFGFQMDESERADDALTAAFSTMLPETVKTIRAIGSGGPGGEAGWRALFLNSQPRRALIAGIIGNVLVEQVFQHACFGADGNLLQELSDKQMELAEEDGFVRNRAYATIIDKYLNPGHNAPPKSKPIPGKMRLPPNFHEHLELVEEAIFLHLAPLLILAQTSIAEPTLNYKKIKNVFETALDDADIVDFMREVRAIVGHAALLSLQMRLDPHTVYYFVPNYKEVNFIGEEMQAFNQKQILATHPRSPEMVWPEDMSTAEKRLKQTHLAVIQICIMNGITAYRPGGWETPQSTMWDPKYEYDVAHPPSKRPLQRGQYPAPTGKDMGTRGRILCHAWVYCRWGKERRFREGRPADDPKDHGEDWSGGFIDFDSCGGVTKLAKTTRQKNFQLEDSILNSVRATGGALSGTGTGRPRPDAAVVGPSNTGTGQPRASGKSVGQQTRSPALGPSGTTTRKSPHYTGPPNNPYVTGSPEDASTSSERRRAEAGVRSLGPAFGDEPPRFNGDKGKKAVR</sequence>